<dbReference type="RefSeq" id="WP_328274774.1">
    <property type="nucleotide sequence ID" value="NZ_JARTLD010000003.1"/>
</dbReference>
<dbReference type="EMBL" id="JARTLD010000003">
    <property type="protein sequence ID" value="MED5015947.1"/>
    <property type="molecule type" value="Genomic_DNA"/>
</dbReference>
<evidence type="ECO:0000313" key="1">
    <source>
        <dbReference type="EMBL" id="MED5015947.1"/>
    </source>
</evidence>
<name>A0ABU6PM42_9BACL</name>
<comment type="caution">
    <text evidence="1">The sequence shown here is derived from an EMBL/GenBank/DDBJ whole genome shotgun (WGS) entry which is preliminary data.</text>
</comment>
<proteinExistence type="predicted"/>
<evidence type="ECO:0000313" key="2">
    <source>
        <dbReference type="Proteomes" id="UP001343257"/>
    </source>
</evidence>
<gene>
    <name evidence="1" type="ORF">P9847_01365</name>
</gene>
<sequence>MDTAIWQQVAELKSKLLELTCTLMKVPEEEFTREHAILDLILFVEEIHNLEERCLEAVVKRDVKTIRALADYKERLYSAQTYRK</sequence>
<organism evidence="1 2">
    <name type="scientific">Paenibacillus chibensis</name>
    <dbReference type="NCBI Taxonomy" id="59846"/>
    <lineage>
        <taxon>Bacteria</taxon>
        <taxon>Bacillati</taxon>
        <taxon>Bacillota</taxon>
        <taxon>Bacilli</taxon>
        <taxon>Bacillales</taxon>
        <taxon>Paenibacillaceae</taxon>
        <taxon>Paenibacillus</taxon>
    </lineage>
</organism>
<protein>
    <submittedName>
        <fullName evidence="1">Uncharacterized protein</fullName>
    </submittedName>
</protein>
<accession>A0ABU6PM42</accession>
<keyword evidence="2" id="KW-1185">Reference proteome</keyword>
<dbReference type="Proteomes" id="UP001343257">
    <property type="component" value="Unassembled WGS sequence"/>
</dbReference>
<reference evidence="1 2" key="1">
    <citation type="submission" date="2023-03" db="EMBL/GenBank/DDBJ databases">
        <title>Bacillus Genome Sequencing.</title>
        <authorList>
            <person name="Dunlap C."/>
        </authorList>
    </citation>
    <scope>NUCLEOTIDE SEQUENCE [LARGE SCALE GENOMIC DNA]</scope>
    <source>
        <strain evidence="1 2">NRS-52</strain>
    </source>
</reference>